<evidence type="ECO:0000256" key="1">
    <source>
        <dbReference type="SAM" id="MobiDB-lite"/>
    </source>
</evidence>
<sequence length="307" mass="33314">MGRSRALETGFGSSMGKADEGRAREKEIRYDASTGSNSFSLDGCLNVEESIKLHQALAELTQSNFNAGSFVSSRCGSFENLAREASSSPPSSSYLQGTSSPVSSFRKLNNSSSQTQLAKSNSQRSDADILSVKNSLTQLLKNPQGRVVDASKMLVMVTVVGSVGPLRVLVDAEATVKTIVEAALQVYAREGRLPVLGVDSSWFDLYSGHISFNVALELSQPIKPLNARNFVLVRRQTQREDVVGLQEKQKLSKLTTSWLEDVWGFGTWWAKILMSASPAFLHSTDSTSAKAWLHELEAPSNAAVSSF</sequence>
<name>A0ABD1YXL4_9MARC</name>
<feature type="domain" description="DUF7054" evidence="2">
    <location>
        <begin position="150"/>
        <end position="232"/>
    </location>
</feature>
<evidence type="ECO:0000313" key="3">
    <source>
        <dbReference type="EMBL" id="KAL2634539.1"/>
    </source>
</evidence>
<dbReference type="InterPro" id="IPR040358">
    <property type="entry name" value="At4g22758-like"/>
</dbReference>
<gene>
    <name evidence="3" type="ORF">R1flu_006018</name>
</gene>
<feature type="region of interest" description="Disordered" evidence="1">
    <location>
        <begin position="1"/>
        <end position="27"/>
    </location>
</feature>
<feature type="compositionally biased region" description="Basic and acidic residues" evidence="1">
    <location>
        <begin position="17"/>
        <end position="27"/>
    </location>
</feature>
<reference evidence="3 4" key="1">
    <citation type="submission" date="2024-09" db="EMBL/GenBank/DDBJ databases">
        <title>Chromosome-scale assembly of Riccia fluitans.</title>
        <authorList>
            <person name="Paukszto L."/>
            <person name="Sawicki J."/>
            <person name="Karawczyk K."/>
            <person name="Piernik-Szablinska J."/>
            <person name="Szczecinska M."/>
            <person name="Mazdziarz M."/>
        </authorList>
    </citation>
    <scope>NUCLEOTIDE SEQUENCE [LARGE SCALE GENOMIC DNA]</scope>
    <source>
        <strain evidence="3">Rf_01</strain>
        <tissue evidence="3">Aerial parts of the thallus</tissue>
    </source>
</reference>
<dbReference type="InterPro" id="IPR055482">
    <property type="entry name" value="DUF7054"/>
</dbReference>
<organism evidence="3 4">
    <name type="scientific">Riccia fluitans</name>
    <dbReference type="NCBI Taxonomy" id="41844"/>
    <lineage>
        <taxon>Eukaryota</taxon>
        <taxon>Viridiplantae</taxon>
        <taxon>Streptophyta</taxon>
        <taxon>Embryophyta</taxon>
        <taxon>Marchantiophyta</taxon>
        <taxon>Marchantiopsida</taxon>
        <taxon>Marchantiidae</taxon>
        <taxon>Marchantiales</taxon>
        <taxon>Ricciaceae</taxon>
        <taxon>Riccia</taxon>
    </lineage>
</organism>
<comment type="caution">
    <text evidence="3">The sequence shown here is derived from an EMBL/GenBank/DDBJ whole genome shotgun (WGS) entry which is preliminary data.</text>
</comment>
<protein>
    <recommendedName>
        <fullName evidence="2">DUF7054 domain-containing protein</fullName>
    </recommendedName>
</protein>
<accession>A0ABD1YXL4</accession>
<keyword evidence="4" id="KW-1185">Reference proteome</keyword>
<dbReference type="PANTHER" id="PTHR33270:SF18">
    <property type="entry name" value="OS02G0324700 PROTEIN"/>
    <property type="match status" value="1"/>
</dbReference>
<dbReference type="EMBL" id="JBHFFA010000003">
    <property type="protein sequence ID" value="KAL2634539.1"/>
    <property type="molecule type" value="Genomic_DNA"/>
</dbReference>
<dbReference type="Proteomes" id="UP001605036">
    <property type="component" value="Unassembled WGS sequence"/>
</dbReference>
<dbReference type="AlphaFoldDB" id="A0ABD1YXL4"/>
<dbReference type="Pfam" id="PF23156">
    <property type="entry name" value="DUF7054"/>
    <property type="match status" value="1"/>
</dbReference>
<evidence type="ECO:0000313" key="4">
    <source>
        <dbReference type="Proteomes" id="UP001605036"/>
    </source>
</evidence>
<proteinExistence type="predicted"/>
<dbReference type="PANTHER" id="PTHR33270">
    <property type="entry name" value="BNAC05G50380D PROTEIN"/>
    <property type="match status" value="1"/>
</dbReference>
<evidence type="ECO:0000259" key="2">
    <source>
        <dbReference type="Pfam" id="PF23156"/>
    </source>
</evidence>